<evidence type="ECO:0000256" key="1">
    <source>
        <dbReference type="SAM" id="MobiDB-lite"/>
    </source>
</evidence>
<keyword evidence="3" id="KW-1185">Reference proteome</keyword>
<dbReference type="EMBL" id="JAGKHQ010000014">
    <property type="protein sequence ID" value="KAG7499355.1"/>
    <property type="molecule type" value="Genomic_DNA"/>
</dbReference>
<protein>
    <submittedName>
        <fullName evidence="2">Uncharacterized protein</fullName>
    </submittedName>
</protein>
<evidence type="ECO:0000313" key="3">
    <source>
        <dbReference type="Proteomes" id="UP000693946"/>
    </source>
</evidence>
<dbReference type="AlphaFoldDB" id="A0AAV6R2G2"/>
<feature type="compositionally biased region" description="Basic and acidic residues" evidence="1">
    <location>
        <begin position="29"/>
        <end position="40"/>
    </location>
</feature>
<dbReference type="Proteomes" id="UP000693946">
    <property type="component" value="Linkage Group LG21"/>
</dbReference>
<sequence length="82" mass="9206">MIPGCVTDTVEPLINPAEGKMRGMQSVENRPESPNEERRRVPAAAARRLAKYEDLMEEPEAACCYEVERAVDGLMEKDGREL</sequence>
<comment type="caution">
    <text evidence="2">The sequence shown here is derived from an EMBL/GenBank/DDBJ whole genome shotgun (WGS) entry which is preliminary data.</text>
</comment>
<reference evidence="2 3" key="1">
    <citation type="journal article" date="2021" name="Sci. Rep.">
        <title>Chromosome anchoring in Senegalese sole (Solea senegalensis) reveals sex-associated markers and genome rearrangements in flatfish.</title>
        <authorList>
            <person name="Guerrero-Cozar I."/>
            <person name="Gomez-Garrido J."/>
            <person name="Berbel C."/>
            <person name="Martinez-Blanch J.F."/>
            <person name="Alioto T."/>
            <person name="Claros M.G."/>
            <person name="Gagnaire P.A."/>
            <person name="Manchado M."/>
        </authorList>
    </citation>
    <scope>NUCLEOTIDE SEQUENCE [LARGE SCALE GENOMIC DNA]</scope>
    <source>
        <strain evidence="2">Sse05_10M</strain>
    </source>
</reference>
<proteinExistence type="predicted"/>
<name>A0AAV6R2G2_SOLSE</name>
<evidence type="ECO:0000313" key="2">
    <source>
        <dbReference type="EMBL" id="KAG7499355.1"/>
    </source>
</evidence>
<feature type="region of interest" description="Disordered" evidence="1">
    <location>
        <begin position="1"/>
        <end position="42"/>
    </location>
</feature>
<gene>
    <name evidence="2" type="ORF">JOB18_035332</name>
</gene>
<accession>A0AAV6R2G2</accession>
<organism evidence="2 3">
    <name type="scientific">Solea senegalensis</name>
    <name type="common">Senegalese sole</name>
    <dbReference type="NCBI Taxonomy" id="28829"/>
    <lineage>
        <taxon>Eukaryota</taxon>
        <taxon>Metazoa</taxon>
        <taxon>Chordata</taxon>
        <taxon>Craniata</taxon>
        <taxon>Vertebrata</taxon>
        <taxon>Euteleostomi</taxon>
        <taxon>Actinopterygii</taxon>
        <taxon>Neopterygii</taxon>
        <taxon>Teleostei</taxon>
        <taxon>Neoteleostei</taxon>
        <taxon>Acanthomorphata</taxon>
        <taxon>Carangaria</taxon>
        <taxon>Pleuronectiformes</taxon>
        <taxon>Pleuronectoidei</taxon>
        <taxon>Soleidae</taxon>
        <taxon>Solea</taxon>
    </lineage>
</organism>